<dbReference type="RefSeq" id="WP_227658677.1">
    <property type="nucleotide sequence ID" value="NZ_CP045292.1"/>
</dbReference>
<dbReference type="PROSITE" id="PS51257">
    <property type="entry name" value="PROKAR_LIPOPROTEIN"/>
    <property type="match status" value="1"/>
</dbReference>
<name>A0A1M6EL79_9FLAO</name>
<dbReference type="STRING" id="683124.SAMN05444337_0973"/>
<evidence type="ECO:0000313" key="2">
    <source>
        <dbReference type="Proteomes" id="UP000184232"/>
    </source>
</evidence>
<dbReference type="EMBL" id="FQZH01000001">
    <property type="protein sequence ID" value="SHI86247.1"/>
    <property type="molecule type" value="Genomic_DNA"/>
</dbReference>
<gene>
    <name evidence="1" type="ORF">SAMN05444337_0973</name>
</gene>
<dbReference type="Pfam" id="PF16125">
    <property type="entry name" value="DUF4837"/>
    <property type="match status" value="1"/>
</dbReference>
<organism evidence="1 2">
    <name type="scientific">Flavobacterium haoranii</name>
    <dbReference type="NCBI Taxonomy" id="683124"/>
    <lineage>
        <taxon>Bacteria</taxon>
        <taxon>Pseudomonadati</taxon>
        <taxon>Bacteroidota</taxon>
        <taxon>Flavobacteriia</taxon>
        <taxon>Flavobacteriales</taxon>
        <taxon>Flavobacteriaceae</taxon>
        <taxon>Flavobacterium</taxon>
    </lineage>
</organism>
<dbReference type="Proteomes" id="UP000184232">
    <property type="component" value="Unassembled WGS sequence"/>
</dbReference>
<dbReference type="AlphaFoldDB" id="A0A1M6EL79"/>
<keyword evidence="2" id="KW-1185">Reference proteome</keyword>
<sequence>MDKSFVIMKKFLVVLLSIVSLISCQDSDKEKKAILSESNGKINNISIFIDENLWNGEIGDSIRKKFAAPVDGLPQEEPLFNLNQYPTKIFDGIAQKSRNIIYVQKGQKNGFNEQVNQYAKPQKVFYVLGKTNDEIIKVLEEKSAAIIKSIKASEIIENQVRLKKALVSDQKVREKFGIGLTIGYGYKYDMVKDNFLWIRKEFSTGYNSILVYQVPIDVIENDKEVIENVISMRDSIGKLNIHGVLPNTWMITEDAYSPYIFDTTIQGKKTYETKGTWELKNDYMAGPFINYAIKDEKNNRYLILEGFTYNPSKSKRDLVFELESIIKSIKFLK</sequence>
<proteinExistence type="predicted"/>
<evidence type="ECO:0008006" key="3">
    <source>
        <dbReference type="Google" id="ProtNLM"/>
    </source>
</evidence>
<protein>
    <recommendedName>
        <fullName evidence="3">DUF4837 domain-containing protein</fullName>
    </recommendedName>
</protein>
<accession>A0A1M6EL79</accession>
<reference evidence="1 2" key="1">
    <citation type="submission" date="2016-11" db="EMBL/GenBank/DDBJ databases">
        <authorList>
            <person name="Jaros S."/>
            <person name="Januszkiewicz K."/>
            <person name="Wedrychowicz H."/>
        </authorList>
    </citation>
    <scope>NUCLEOTIDE SEQUENCE [LARGE SCALE GENOMIC DNA]</scope>
    <source>
        <strain evidence="1 2">DSM 22807</strain>
    </source>
</reference>
<dbReference type="InterPro" id="IPR032286">
    <property type="entry name" value="DUF4837"/>
</dbReference>
<evidence type="ECO:0000313" key="1">
    <source>
        <dbReference type="EMBL" id="SHI86247.1"/>
    </source>
</evidence>